<evidence type="ECO:0000313" key="3">
    <source>
        <dbReference type="Proteomes" id="UP000441358"/>
    </source>
</evidence>
<accession>A0A7K0HGS7</accession>
<proteinExistence type="predicted"/>
<dbReference type="InterPro" id="IPR001296">
    <property type="entry name" value="Glyco_trans_1"/>
</dbReference>
<name>A0A7K0HGS7_PARDI</name>
<reference evidence="2 3" key="1">
    <citation type="journal article" date="2019" name="Nat. Med.">
        <title>A library of human gut bacterial isolates paired with longitudinal multiomics data enables mechanistic microbiome research.</title>
        <authorList>
            <person name="Poyet M."/>
            <person name="Groussin M."/>
            <person name="Gibbons S.M."/>
            <person name="Avila-Pacheco J."/>
            <person name="Jiang X."/>
            <person name="Kearney S.M."/>
            <person name="Perrotta A.R."/>
            <person name="Berdy B."/>
            <person name="Zhao S."/>
            <person name="Lieberman T.D."/>
            <person name="Swanson P.K."/>
            <person name="Smith M."/>
            <person name="Roesemann S."/>
            <person name="Alexander J.E."/>
            <person name="Rich S.A."/>
            <person name="Livny J."/>
            <person name="Vlamakis H."/>
            <person name="Clish C."/>
            <person name="Bullock K."/>
            <person name="Deik A."/>
            <person name="Scott J."/>
            <person name="Pierce K.A."/>
            <person name="Xavier R.J."/>
            <person name="Alm E.J."/>
        </authorList>
    </citation>
    <scope>NUCLEOTIDE SEQUENCE [LARGE SCALE GENOMIC DNA]</scope>
    <source>
        <strain evidence="2 3">BIOML-A32</strain>
    </source>
</reference>
<comment type="caution">
    <text evidence="2">The sequence shown here is derived from an EMBL/GenBank/DDBJ whole genome shotgun (WGS) entry which is preliminary data.</text>
</comment>
<organism evidence="2 3">
    <name type="scientific">Parabacteroides distasonis</name>
    <dbReference type="NCBI Taxonomy" id="823"/>
    <lineage>
        <taxon>Bacteria</taxon>
        <taxon>Pseudomonadati</taxon>
        <taxon>Bacteroidota</taxon>
        <taxon>Bacteroidia</taxon>
        <taxon>Bacteroidales</taxon>
        <taxon>Tannerellaceae</taxon>
        <taxon>Parabacteroides</taxon>
    </lineage>
</organism>
<protein>
    <submittedName>
        <fullName evidence="2">Glycosyltransferase</fullName>
    </submittedName>
</protein>
<sequence length="326" mass="37334">MQKRIFFAGLYRGENGPAEVNKNIVSYLPNDVARLKSRNRYLIRIECLWKICRCNILILSAIGHKRYEIKLARLLKRKIIYIMHGFGVDDGPFIYRMETLLLPCVDKILCVSSPFCCLAKKHFPQYADKMEVLTNGVAWEKIEKEITNEDVERDGNEVILIGGGREIKRNLIVCKAIEQINMERGMSLHVSVYGTYNEEDDSPRIKEISCVTYHGLIPHAELLRKYKTSRLFIQNSRIESFGLATIEAIIGGCDILLSKNVGAIDIIPGIQPTDVINDFTNIKEIQEKITYILDHPNNHRIIHSIDREKTSLKKAAERLMEFAGKV</sequence>
<dbReference type="Gene3D" id="3.40.50.2000">
    <property type="entry name" value="Glycogen Phosphorylase B"/>
    <property type="match status" value="2"/>
</dbReference>
<dbReference type="EMBL" id="WKMC01000002">
    <property type="protein sequence ID" value="MRZ49476.1"/>
    <property type="molecule type" value="Genomic_DNA"/>
</dbReference>
<evidence type="ECO:0000313" key="2">
    <source>
        <dbReference type="EMBL" id="MRZ49476.1"/>
    </source>
</evidence>
<dbReference type="SUPFAM" id="SSF53756">
    <property type="entry name" value="UDP-Glycosyltransferase/glycogen phosphorylase"/>
    <property type="match status" value="1"/>
</dbReference>
<dbReference type="Pfam" id="PF00534">
    <property type="entry name" value="Glycos_transf_1"/>
    <property type="match status" value="1"/>
</dbReference>
<keyword evidence="2" id="KW-0808">Transferase</keyword>
<dbReference type="CDD" id="cd03801">
    <property type="entry name" value="GT4_PimA-like"/>
    <property type="match status" value="1"/>
</dbReference>
<dbReference type="GO" id="GO:0016757">
    <property type="term" value="F:glycosyltransferase activity"/>
    <property type="evidence" value="ECO:0007669"/>
    <property type="project" value="InterPro"/>
</dbReference>
<dbReference type="RefSeq" id="WP_154396424.1">
    <property type="nucleotide sequence ID" value="NZ_CP103079.1"/>
</dbReference>
<evidence type="ECO:0000259" key="1">
    <source>
        <dbReference type="Pfam" id="PF00534"/>
    </source>
</evidence>
<dbReference type="Proteomes" id="UP000441358">
    <property type="component" value="Unassembled WGS sequence"/>
</dbReference>
<dbReference type="AlphaFoldDB" id="A0A7K0HGS7"/>
<feature type="domain" description="Glycosyl transferase family 1" evidence="1">
    <location>
        <begin position="154"/>
        <end position="300"/>
    </location>
</feature>
<gene>
    <name evidence="2" type="ORF">GKD66_04300</name>
</gene>